<dbReference type="AlphaFoldDB" id="A0ABD3DD42"/>
<evidence type="ECO:0000259" key="1">
    <source>
        <dbReference type="PROSITE" id="PS50181"/>
    </source>
</evidence>
<dbReference type="SUPFAM" id="SSF81383">
    <property type="entry name" value="F-box domain"/>
    <property type="match status" value="1"/>
</dbReference>
<name>A0ABD3DD42_9LAMI</name>
<protein>
    <recommendedName>
        <fullName evidence="1">F-box domain-containing protein</fullName>
    </recommendedName>
</protein>
<dbReference type="Proteomes" id="UP001632038">
    <property type="component" value="Unassembled WGS sequence"/>
</dbReference>
<accession>A0ABD3DD42</accession>
<dbReference type="NCBIfam" id="TIGR01640">
    <property type="entry name" value="F_box_assoc_1"/>
    <property type="match status" value="1"/>
</dbReference>
<dbReference type="PANTHER" id="PTHR31672">
    <property type="entry name" value="BNACNNG10540D PROTEIN"/>
    <property type="match status" value="1"/>
</dbReference>
<dbReference type="Gene3D" id="1.20.1280.50">
    <property type="match status" value="1"/>
</dbReference>
<sequence>MKSAKYTEQPRFIHNIPDPVLDEILVRVPVNDLCSCKCVCTRWLSTISSAEFTSLHLNRTNSDPSKLRLIVQYIRLEDDEVEPPNPPVPVEYYDKMGCLNILGSVNGLTLLVDEIEGRGSKWYQVLIWNIATTKMKTVDLCEYENAAKVTFGFGWAANVYKVVKFVYYRGKTTCEVWRSDTDTWRDIEVNTVFVHPGMESFADVTVKGGSAAYWLFSNFDEGETDESSDSDDDTVFMFEVVVVAFDFETELLHTIPLPMELKALKARIAADFRSHKGVFCMNLRDEFALVERLSSKDQYKGWTYDFAEARWKSENVDFPIDVSNMTCLDTYKEKIILCNTEGRRLVVLNMEDGEATDIGIGQKCWYRACYVIESLVSIE</sequence>
<organism evidence="2 3">
    <name type="scientific">Castilleja foliolosa</name>
    <dbReference type="NCBI Taxonomy" id="1961234"/>
    <lineage>
        <taxon>Eukaryota</taxon>
        <taxon>Viridiplantae</taxon>
        <taxon>Streptophyta</taxon>
        <taxon>Embryophyta</taxon>
        <taxon>Tracheophyta</taxon>
        <taxon>Spermatophyta</taxon>
        <taxon>Magnoliopsida</taxon>
        <taxon>eudicotyledons</taxon>
        <taxon>Gunneridae</taxon>
        <taxon>Pentapetalae</taxon>
        <taxon>asterids</taxon>
        <taxon>lamiids</taxon>
        <taxon>Lamiales</taxon>
        <taxon>Orobanchaceae</taxon>
        <taxon>Pedicularideae</taxon>
        <taxon>Castillejinae</taxon>
        <taxon>Castilleja</taxon>
    </lineage>
</organism>
<reference evidence="3" key="1">
    <citation type="journal article" date="2024" name="IScience">
        <title>Strigolactones Initiate the Formation of Haustorium-like Structures in Castilleja.</title>
        <authorList>
            <person name="Buerger M."/>
            <person name="Peterson D."/>
            <person name="Chory J."/>
        </authorList>
    </citation>
    <scope>NUCLEOTIDE SEQUENCE [LARGE SCALE GENOMIC DNA]</scope>
</reference>
<keyword evidence="3" id="KW-1185">Reference proteome</keyword>
<proteinExistence type="predicted"/>
<comment type="caution">
    <text evidence="2">The sequence shown here is derived from an EMBL/GenBank/DDBJ whole genome shotgun (WGS) entry which is preliminary data.</text>
</comment>
<dbReference type="InterPro" id="IPR017451">
    <property type="entry name" value="F-box-assoc_interact_dom"/>
</dbReference>
<dbReference type="EMBL" id="JAVIJP010000018">
    <property type="protein sequence ID" value="KAL3639109.1"/>
    <property type="molecule type" value="Genomic_DNA"/>
</dbReference>
<evidence type="ECO:0000313" key="3">
    <source>
        <dbReference type="Proteomes" id="UP001632038"/>
    </source>
</evidence>
<dbReference type="PROSITE" id="PS50181">
    <property type="entry name" value="FBOX"/>
    <property type="match status" value="1"/>
</dbReference>
<dbReference type="InterPro" id="IPR006527">
    <property type="entry name" value="F-box-assoc_dom_typ1"/>
</dbReference>
<dbReference type="SMART" id="SM00256">
    <property type="entry name" value="FBOX"/>
    <property type="match status" value="1"/>
</dbReference>
<dbReference type="InterPro" id="IPR036047">
    <property type="entry name" value="F-box-like_dom_sf"/>
</dbReference>
<feature type="domain" description="F-box" evidence="1">
    <location>
        <begin position="10"/>
        <end position="55"/>
    </location>
</feature>
<dbReference type="InterPro" id="IPR050796">
    <property type="entry name" value="SCF_F-box_component"/>
</dbReference>
<dbReference type="Pfam" id="PF00646">
    <property type="entry name" value="F-box"/>
    <property type="match status" value="1"/>
</dbReference>
<dbReference type="PANTHER" id="PTHR31672:SF13">
    <property type="entry name" value="F-BOX PROTEIN CPR30-LIKE"/>
    <property type="match status" value="1"/>
</dbReference>
<evidence type="ECO:0000313" key="2">
    <source>
        <dbReference type="EMBL" id="KAL3639109.1"/>
    </source>
</evidence>
<dbReference type="Pfam" id="PF07734">
    <property type="entry name" value="FBA_1"/>
    <property type="match status" value="1"/>
</dbReference>
<gene>
    <name evidence="2" type="ORF">CASFOL_017016</name>
</gene>
<dbReference type="InterPro" id="IPR001810">
    <property type="entry name" value="F-box_dom"/>
</dbReference>